<sequence>MMSLGEQNEEEKSQRRSTPYTEKIQERPERNPPILYKPLKPKDFFEKYRHDITSRVYKVWPKVEKDFTLEPFQASFRYYDYGGQYLFMCDLPDGRPTYITVTESFEVEEGELANDDEERRRRVIISVS</sequence>
<feature type="region of interest" description="Disordered" evidence="1">
    <location>
        <begin position="1"/>
        <end position="35"/>
    </location>
</feature>
<dbReference type="Proteomes" id="UP000663854">
    <property type="component" value="Unassembled WGS sequence"/>
</dbReference>
<comment type="caution">
    <text evidence="4">The sequence shown here is derived from an EMBL/GenBank/DDBJ whole genome shotgun (WGS) entry which is preliminary data.</text>
</comment>
<dbReference type="AlphaFoldDB" id="A0A814D305"/>
<dbReference type="EMBL" id="CAJNOL010000231">
    <property type="protein sequence ID" value="CAF0949368.1"/>
    <property type="molecule type" value="Genomic_DNA"/>
</dbReference>
<keyword evidence="6" id="KW-1185">Reference proteome</keyword>
<reference evidence="4" key="1">
    <citation type="submission" date="2021-02" db="EMBL/GenBank/DDBJ databases">
        <authorList>
            <person name="Nowell W R."/>
        </authorList>
    </citation>
    <scope>NUCLEOTIDE SEQUENCE</scope>
</reference>
<evidence type="ECO:0000313" key="6">
    <source>
        <dbReference type="Proteomes" id="UP000663870"/>
    </source>
</evidence>
<evidence type="ECO:0000313" key="5">
    <source>
        <dbReference type="EMBL" id="CAF0949368.1"/>
    </source>
</evidence>
<organism evidence="4 6">
    <name type="scientific">Rotaria sordida</name>
    <dbReference type="NCBI Taxonomy" id="392033"/>
    <lineage>
        <taxon>Eukaryota</taxon>
        <taxon>Metazoa</taxon>
        <taxon>Spiralia</taxon>
        <taxon>Gnathifera</taxon>
        <taxon>Rotifera</taxon>
        <taxon>Eurotatoria</taxon>
        <taxon>Bdelloidea</taxon>
        <taxon>Philodinida</taxon>
        <taxon>Philodinidae</taxon>
        <taxon>Rotaria</taxon>
    </lineage>
</organism>
<dbReference type="EMBL" id="CAJNOH010000150">
    <property type="protein sequence ID" value="CAF0909122.1"/>
    <property type="molecule type" value="Genomic_DNA"/>
</dbReference>
<accession>A0A814D305</accession>
<evidence type="ECO:0000256" key="1">
    <source>
        <dbReference type="SAM" id="MobiDB-lite"/>
    </source>
</evidence>
<dbReference type="EMBL" id="CAJNOL010000230">
    <property type="protein sequence ID" value="CAF0948644.1"/>
    <property type="molecule type" value="Genomic_DNA"/>
</dbReference>
<proteinExistence type="predicted"/>
<dbReference type="EMBL" id="CAJNOT010000217">
    <property type="protein sequence ID" value="CAF0898131.1"/>
    <property type="molecule type" value="Genomic_DNA"/>
</dbReference>
<evidence type="ECO:0000313" key="4">
    <source>
        <dbReference type="EMBL" id="CAF0948644.1"/>
    </source>
</evidence>
<protein>
    <submittedName>
        <fullName evidence="4">Uncharacterized protein</fullName>
    </submittedName>
</protein>
<dbReference type="Proteomes" id="UP000663870">
    <property type="component" value="Unassembled WGS sequence"/>
</dbReference>
<dbReference type="Proteomes" id="UP000663864">
    <property type="component" value="Unassembled WGS sequence"/>
</dbReference>
<evidence type="ECO:0000313" key="2">
    <source>
        <dbReference type="EMBL" id="CAF0898131.1"/>
    </source>
</evidence>
<name>A0A814D305_9BILA</name>
<evidence type="ECO:0000313" key="3">
    <source>
        <dbReference type="EMBL" id="CAF0909122.1"/>
    </source>
</evidence>
<gene>
    <name evidence="4" type="ORF">JXQ802_LOCUS11558</name>
    <name evidence="5" type="ORF">JXQ802_LOCUS11598</name>
    <name evidence="3" type="ORF">PYM288_LOCUS9922</name>
    <name evidence="2" type="ORF">ZHD862_LOCUS7246</name>
</gene>